<evidence type="ECO:0000256" key="2">
    <source>
        <dbReference type="ARBA" id="ARBA00023136"/>
    </source>
</evidence>
<comment type="caution">
    <text evidence="4">The sequence shown here is derived from an EMBL/GenBank/DDBJ whole genome shotgun (WGS) entry which is preliminary data.</text>
</comment>
<feature type="transmembrane region" description="Helical" evidence="3">
    <location>
        <begin position="391"/>
        <end position="416"/>
    </location>
</feature>
<dbReference type="Pfam" id="PF03323">
    <property type="entry name" value="GerA"/>
    <property type="match status" value="1"/>
</dbReference>
<evidence type="ECO:0000256" key="3">
    <source>
        <dbReference type="SAM" id="Phobius"/>
    </source>
</evidence>
<evidence type="ECO:0000313" key="5">
    <source>
        <dbReference type="Proteomes" id="UP000823896"/>
    </source>
</evidence>
<sequence>MNTLAQRTAALRRRLGPSFDIVFRSIQIQKIQAEMIFLSSLTDARLLTAITESFVISAKDGLQVTLYPGAVEQIWDEEAAITSLMSGQCMVMLEGDACWYCVEVRSYPSRPSAEPSVERSIRGSHDGFVENIILNVGMIRRRIRDTDLRFTLVRKGKHTSCDVVYCYIASLADPDVLADFEQRIQKQDDTEIFSERNLCEALYGKTWNPYPHVRYTERPDICAIHLLKGYIVCLVDNNPGAMILPTTFIEQSKQVEEFTQTTTVALITRIVRILGMAVSLYLLPVWIVLSMNHNRTFLNIPLIDDLDPISFGVQILIVDLVVEWIRQALIHTPTILSSIMSFIAVFALGDMAISIGAYSKEILIMVAISNIGILLTPGYELSLANKWMRVMISLFALFGGVAGLSIGILIHFTLLLGTETIKYPYLYPLIPFSARECKHILLGGPVHVSDEQRRKKSRSFSRKHARRSK</sequence>
<keyword evidence="2 3" id="KW-0472">Membrane</keyword>
<dbReference type="PANTHER" id="PTHR22550">
    <property type="entry name" value="SPORE GERMINATION PROTEIN"/>
    <property type="match status" value="1"/>
</dbReference>
<organism evidence="4 5">
    <name type="scientific">Candidatus Merdibacter merdavium</name>
    <dbReference type="NCBI Taxonomy" id="2838692"/>
    <lineage>
        <taxon>Bacteria</taxon>
        <taxon>Bacillati</taxon>
        <taxon>Bacillota</taxon>
        <taxon>Erysipelotrichia</taxon>
        <taxon>Erysipelotrichales</taxon>
        <taxon>Erysipelotrichaceae</taxon>
        <taxon>Merdibacter</taxon>
    </lineage>
</organism>
<keyword evidence="3" id="KW-0812">Transmembrane</keyword>
<proteinExistence type="inferred from homology"/>
<feature type="transmembrane region" description="Helical" evidence="3">
    <location>
        <begin position="335"/>
        <end position="355"/>
    </location>
</feature>
<name>A0A9D2NRF6_9FIRM</name>
<dbReference type="AlphaFoldDB" id="A0A9D2NRF6"/>
<accession>A0A9D2NRF6</accession>
<evidence type="ECO:0000256" key="1">
    <source>
        <dbReference type="ARBA" id="ARBA00005278"/>
    </source>
</evidence>
<protein>
    <submittedName>
        <fullName evidence="4">Spore germination protein</fullName>
    </submittedName>
</protein>
<evidence type="ECO:0000313" key="4">
    <source>
        <dbReference type="EMBL" id="HJC37135.1"/>
    </source>
</evidence>
<dbReference type="GO" id="GO:0016020">
    <property type="term" value="C:membrane"/>
    <property type="evidence" value="ECO:0007669"/>
    <property type="project" value="InterPro"/>
</dbReference>
<reference evidence="4" key="1">
    <citation type="journal article" date="2021" name="PeerJ">
        <title>Extensive microbial diversity within the chicken gut microbiome revealed by metagenomics and culture.</title>
        <authorList>
            <person name="Gilroy R."/>
            <person name="Ravi A."/>
            <person name="Getino M."/>
            <person name="Pursley I."/>
            <person name="Horton D.L."/>
            <person name="Alikhan N.F."/>
            <person name="Baker D."/>
            <person name="Gharbi K."/>
            <person name="Hall N."/>
            <person name="Watson M."/>
            <person name="Adriaenssens E.M."/>
            <person name="Foster-Nyarko E."/>
            <person name="Jarju S."/>
            <person name="Secka A."/>
            <person name="Antonio M."/>
            <person name="Oren A."/>
            <person name="Chaudhuri R.R."/>
            <person name="La Ragione R."/>
            <person name="Hildebrand F."/>
            <person name="Pallen M.J."/>
        </authorList>
    </citation>
    <scope>NUCLEOTIDE SEQUENCE</scope>
    <source>
        <strain evidence="4">CHK187-11901</strain>
    </source>
</reference>
<feature type="transmembrane region" description="Helical" evidence="3">
    <location>
        <begin position="270"/>
        <end position="289"/>
    </location>
</feature>
<reference evidence="4" key="2">
    <citation type="submission" date="2021-04" db="EMBL/GenBank/DDBJ databases">
        <authorList>
            <person name="Gilroy R."/>
        </authorList>
    </citation>
    <scope>NUCLEOTIDE SEQUENCE</scope>
    <source>
        <strain evidence="4">CHK187-11901</strain>
    </source>
</reference>
<dbReference type="Proteomes" id="UP000823896">
    <property type="component" value="Unassembled WGS sequence"/>
</dbReference>
<dbReference type="EMBL" id="DWWM01000055">
    <property type="protein sequence ID" value="HJC37135.1"/>
    <property type="molecule type" value="Genomic_DNA"/>
</dbReference>
<comment type="similarity">
    <text evidence="1">Belongs to the GerABKA family.</text>
</comment>
<dbReference type="GO" id="GO:0009847">
    <property type="term" value="P:spore germination"/>
    <property type="evidence" value="ECO:0007669"/>
    <property type="project" value="InterPro"/>
</dbReference>
<feature type="transmembrane region" description="Helical" evidence="3">
    <location>
        <begin position="362"/>
        <end position="379"/>
    </location>
</feature>
<dbReference type="InterPro" id="IPR050768">
    <property type="entry name" value="UPF0353/GerABKA_families"/>
</dbReference>
<gene>
    <name evidence="4" type="ORF">H9702_08435</name>
</gene>
<dbReference type="PANTHER" id="PTHR22550:SF9">
    <property type="entry name" value="STAGE V SPORULATION PROTEIN AF"/>
    <property type="match status" value="1"/>
</dbReference>
<keyword evidence="3" id="KW-1133">Transmembrane helix</keyword>
<dbReference type="InterPro" id="IPR004995">
    <property type="entry name" value="Spore_Ger"/>
</dbReference>